<evidence type="ECO:0000256" key="3">
    <source>
        <dbReference type="SAM" id="MobiDB-lite"/>
    </source>
</evidence>
<keyword evidence="4" id="KW-1185">Reference proteome</keyword>
<dbReference type="GO" id="GO:0044782">
    <property type="term" value="P:cilium organization"/>
    <property type="evidence" value="ECO:0007669"/>
    <property type="project" value="TreeGrafter"/>
</dbReference>
<comment type="similarity">
    <text evidence="1">Belongs to the Flattop family.</text>
</comment>
<dbReference type="Proteomes" id="UP000079169">
    <property type="component" value="Unplaced"/>
</dbReference>
<organism evidence="4 5">
    <name type="scientific">Diaphorina citri</name>
    <name type="common">Asian citrus psyllid</name>
    <dbReference type="NCBI Taxonomy" id="121845"/>
    <lineage>
        <taxon>Eukaryota</taxon>
        <taxon>Metazoa</taxon>
        <taxon>Ecdysozoa</taxon>
        <taxon>Arthropoda</taxon>
        <taxon>Hexapoda</taxon>
        <taxon>Insecta</taxon>
        <taxon>Pterygota</taxon>
        <taxon>Neoptera</taxon>
        <taxon>Paraneoptera</taxon>
        <taxon>Hemiptera</taxon>
        <taxon>Sternorrhyncha</taxon>
        <taxon>Psylloidea</taxon>
        <taxon>Psyllidae</taxon>
        <taxon>Diaphorininae</taxon>
        <taxon>Diaphorina</taxon>
    </lineage>
</organism>
<dbReference type="KEGG" id="dci:103523635"/>
<dbReference type="RefSeq" id="XP_008487149.1">
    <property type="nucleotide sequence ID" value="XM_008488927.3"/>
</dbReference>
<dbReference type="InterPro" id="IPR038797">
    <property type="entry name" value="Fltp"/>
</dbReference>
<dbReference type="GO" id="GO:0036064">
    <property type="term" value="C:ciliary basal body"/>
    <property type="evidence" value="ECO:0007669"/>
    <property type="project" value="TreeGrafter"/>
</dbReference>
<sequence>MSLNFSAHQYDAAFRPRRLGNWEVPKTYPELPRIRKCQPEVIANDRGHLYPKYKCRRKNPFCNYIGTYALPRRITKELAVKLGQFPRDYMVFNETLYTPCHVTQKCTRPAYKTDEREDAFRNLARKCIRENVDENMSPSEMRDELFLKRVKKCIDVNSQATEEDSGNQQLRKIVRDCILEITNGKKDKIDENKLFTAVKECAARKFGDKEDRTEDALRKIVEQCMDSQLKDKDILTPNLKDKNVKDRVDEKLGQKKEPGQEKDKANKDERLRQKVIECINQIDSKEFDKVDVKDKIKKCVQKLKENEKKELDKDVTDDKLRDIVRQCIKENKRKDNDTTDSKEIKERIKDCVKKNMERNKEEKVRDTVKQCIAQLKSNDEKNLTESPKKDFKERVKKCVQGKEEKPEGNEKIDMRETVKECLKQHASDEKILNPTEFRDKVKRCAKENYNFRQAVRECIPGNFGKDDVEKKVKECAKEKMKDNEQRKGKEEFRGAVQECITENMSMKKNKSDGEFKKIVKECALEKLKKK</sequence>
<dbReference type="SUPFAM" id="SSF48371">
    <property type="entry name" value="ARM repeat"/>
    <property type="match status" value="1"/>
</dbReference>
<dbReference type="OMA" id="HQGRHQG"/>
<dbReference type="PaxDb" id="121845-A0A1S4E9D3"/>
<evidence type="ECO:0000256" key="1">
    <source>
        <dbReference type="ARBA" id="ARBA00009887"/>
    </source>
</evidence>
<dbReference type="PANTHER" id="PTHR34639:SF1">
    <property type="entry name" value="PROTEIN FLATTOP"/>
    <property type="match status" value="1"/>
</dbReference>
<evidence type="ECO:0000313" key="4">
    <source>
        <dbReference type="Proteomes" id="UP000079169"/>
    </source>
</evidence>
<proteinExistence type="inferred from homology"/>
<dbReference type="PANTHER" id="PTHR34639">
    <property type="entry name" value="PROTEIN FLATTOP"/>
    <property type="match status" value="1"/>
</dbReference>
<gene>
    <name evidence="5" type="primary">LOC103523635</name>
</gene>
<evidence type="ECO:0000256" key="2">
    <source>
        <dbReference type="ARBA" id="ARBA00033306"/>
    </source>
</evidence>
<dbReference type="Pfam" id="PF22611">
    <property type="entry name" value="CFAP126"/>
    <property type="match status" value="1"/>
</dbReference>
<accession>A0A1S4E9D3</accession>
<evidence type="ECO:0000313" key="5">
    <source>
        <dbReference type="RefSeq" id="XP_008487149.1"/>
    </source>
</evidence>
<dbReference type="GeneID" id="103523635"/>
<protein>
    <recommendedName>
        <fullName evidence="2">Cilia- and flagella-associated protein 126</fullName>
    </recommendedName>
</protein>
<dbReference type="STRING" id="121845.A0A1S4E9D3"/>
<dbReference type="InterPro" id="IPR016024">
    <property type="entry name" value="ARM-type_fold"/>
</dbReference>
<dbReference type="CDD" id="cd23705">
    <property type="entry name" value="Flattop"/>
    <property type="match status" value="1"/>
</dbReference>
<feature type="region of interest" description="Disordered" evidence="3">
    <location>
        <begin position="245"/>
        <end position="267"/>
    </location>
</feature>
<dbReference type="AlphaFoldDB" id="A0A1S4E9D3"/>
<name>A0A1S4E9D3_DIACI</name>
<reference evidence="5" key="1">
    <citation type="submission" date="2025-08" db="UniProtKB">
        <authorList>
            <consortium name="RefSeq"/>
        </authorList>
    </citation>
    <scope>IDENTIFICATION</scope>
</reference>